<dbReference type="Gene3D" id="3.30.70.2390">
    <property type="match status" value="1"/>
</dbReference>
<dbReference type="Pfam" id="PF13399">
    <property type="entry name" value="LytR_C"/>
    <property type="match status" value="1"/>
</dbReference>
<organism evidence="4 5">
    <name type="scientific">Leucobacter edaphi</name>
    <dbReference type="NCBI Taxonomy" id="2796472"/>
    <lineage>
        <taxon>Bacteria</taxon>
        <taxon>Bacillati</taxon>
        <taxon>Actinomycetota</taxon>
        <taxon>Actinomycetes</taxon>
        <taxon>Micrococcales</taxon>
        <taxon>Microbacteriaceae</taxon>
        <taxon>Leucobacter</taxon>
    </lineage>
</organism>
<keyword evidence="5" id="KW-1185">Reference proteome</keyword>
<keyword evidence="2" id="KW-0812">Transmembrane</keyword>
<accession>A0A934QC75</accession>
<feature type="region of interest" description="Disordered" evidence="1">
    <location>
        <begin position="206"/>
        <end position="229"/>
    </location>
</feature>
<name>A0A934QC75_9MICO</name>
<evidence type="ECO:0000313" key="4">
    <source>
        <dbReference type="EMBL" id="MBK0420474.1"/>
    </source>
</evidence>
<evidence type="ECO:0000259" key="3">
    <source>
        <dbReference type="Pfam" id="PF13399"/>
    </source>
</evidence>
<gene>
    <name evidence="4" type="ORF">JD292_00030</name>
</gene>
<dbReference type="InterPro" id="IPR027381">
    <property type="entry name" value="LytR/CpsA/Psr_C"/>
</dbReference>
<comment type="caution">
    <text evidence="4">The sequence shown here is derived from an EMBL/GenBank/DDBJ whole genome shotgun (WGS) entry which is preliminary data.</text>
</comment>
<dbReference type="RefSeq" id="WP_200130700.1">
    <property type="nucleotide sequence ID" value="NZ_JAEHOI010000001.1"/>
</dbReference>
<keyword evidence="2" id="KW-0472">Membrane</keyword>
<feature type="region of interest" description="Disordered" evidence="1">
    <location>
        <begin position="1"/>
        <end position="32"/>
    </location>
</feature>
<feature type="domain" description="LytR/CpsA/Psr regulator C-terminal" evidence="3">
    <location>
        <begin position="106"/>
        <end position="195"/>
    </location>
</feature>
<evidence type="ECO:0000256" key="1">
    <source>
        <dbReference type="SAM" id="MobiDB-lite"/>
    </source>
</evidence>
<keyword evidence="2" id="KW-1133">Transmembrane helix</keyword>
<dbReference type="Proteomes" id="UP000618733">
    <property type="component" value="Unassembled WGS sequence"/>
</dbReference>
<reference evidence="4" key="1">
    <citation type="submission" date="2020-12" db="EMBL/GenBank/DDBJ databases">
        <title>Leucobacter sp. CAS2, isolated from Chromium sludge.</title>
        <authorList>
            <person name="Xu Z."/>
        </authorList>
    </citation>
    <scope>NUCLEOTIDE SEQUENCE</scope>
    <source>
        <strain evidence="4">CSA2</strain>
    </source>
</reference>
<protein>
    <submittedName>
        <fullName evidence="4">LytR C-terminal domain-containing protein</fullName>
    </submittedName>
</protein>
<evidence type="ECO:0000313" key="5">
    <source>
        <dbReference type="Proteomes" id="UP000618733"/>
    </source>
</evidence>
<evidence type="ECO:0000256" key="2">
    <source>
        <dbReference type="SAM" id="Phobius"/>
    </source>
</evidence>
<dbReference type="EMBL" id="JAEHOI010000001">
    <property type="protein sequence ID" value="MBK0420474.1"/>
    <property type="molecule type" value="Genomic_DNA"/>
</dbReference>
<dbReference type="AlphaFoldDB" id="A0A934QC75"/>
<sequence>MTEGTRVAASGGDANGRRSGKQTYPEDRFDRVERTHRVGAHRVTARPRYGWQFVIAGLIGFAILTGIGIGLFSLFDSQGRLPASVTGEATPKASKSTTPPKIDPKATIAILNGTSTQNLAAGVDQTIAKEKWGSIVFAGSAASTDVKISAVFYRDDKDQPAAAGLAAKLGGLSTYKTEDYADYQATLIVLLGSDYAGPGIDAAKKITASGEQSGPASGTGTPTADPNSP</sequence>
<proteinExistence type="predicted"/>
<feature type="compositionally biased region" description="Polar residues" evidence="1">
    <location>
        <begin position="209"/>
        <end position="229"/>
    </location>
</feature>
<feature type="transmembrane region" description="Helical" evidence="2">
    <location>
        <begin position="51"/>
        <end position="75"/>
    </location>
</feature>